<dbReference type="InterPro" id="IPR050288">
    <property type="entry name" value="Cellulose_deg_GH3"/>
</dbReference>
<dbReference type="InterPro" id="IPR013783">
    <property type="entry name" value="Ig-like_fold"/>
</dbReference>
<accession>A0A4V1QVC8</accession>
<protein>
    <recommendedName>
        <fullName evidence="4">Fibronectin type III-like domain-containing protein</fullName>
    </recommendedName>
</protein>
<evidence type="ECO:0000259" key="4">
    <source>
        <dbReference type="SMART" id="SM01217"/>
    </source>
</evidence>
<organism evidence="5 6">
    <name type="scientific">Candidatus Borkfalkia ceftriaxoniphila</name>
    <dbReference type="NCBI Taxonomy" id="2508949"/>
    <lineage>
        <taxon>Bacteria</taxon>
        <taxon>Bacillati</taxon>
        <taxon>Bacillota</taxon>
        <taxon>Clostridia</taxon>
        <taxon>Christensenellales</taxon>
        <taxon>Christensenellaceae</taxon>
        <taxon>Candidatus Borkfalkia</taxon>
    </lineage>
</organism>
<comment type="similarity">
    <text evidence="1">Belongs to the glycosyl hydrolase 3 family.</text>
</comment>
<dbReference type="SUPFAM" id="SSF51445">
    <property type="entry name" value="(Trans)glycosidases"/>
    <property type="match status" value="1"/>
</dbReference>
<dbReference type="Gene3D" id="3.40.50.1700">
    <property type="entry name" value="Glycoside hydrolase family 3 C-terminal domain"/>
    <property type="match status" value="1"/>
</dbReference>
<dbReference type="AlphaFoldDB" id="A0A4V1QVC8"/>
<reference evidence="5 6" key="1">
    <citation type="journal article" date="2019" name="Gut">
        <title>Antibiotics-induced monodominance of a novel gut bacterial order.</title>
        <authorList>
            <person name="Hildebrand F."/>
            <person name="Moitinho-Silva L."/>
            <person name="Blasche S."/>
            <person name="Jahn M.T."/>
            <person name="Gossmann T.I."/>
            <person name="Heuerta-Cepas J."/>
            <person name="Hercog R."/>
            <person name="Luetge M."/>
            <person name="Bahram M."/>
            <person name="Pryszlak A."/>
            <person name="Alves R.J."/>
            <person name="Waszak S.M."/>
            <person name="Zhu A."/>
            <person name="Ye L."/>
            <person name="Costea P.I."/>
            <person name="Aalvink S."/>
            <person name="Belzer C."/>
            <person name="Forslund S.K."/>
            <person name="Sunagawa S."/>
            <person name="Hentschel U."/>
            <person name="Merten C."/>
            <person name="Patil K.R."/>
            <person name="Benes V."/>
            <person name="Bork P."/>
        </authorList>
    </citation>
    <scope>NUCLEOTIDE SEQUENCE [LARGE SCALE GENOMIC DNA]</scope>
    <source>
        <strain evidence="5 6">HDS1380</strain>
    </source>
</reference>
<dbReference type="Gene3D" id="2.60.40.10">
    <property type="entry name" value="Immunoglobulins"/>
    <property type="match status" value="1"/>
</dbReference>
<evidence type="ECO:0000256" key="3">
    <source>
        <dbReference type="SAM" id="Phobius"/>
    </source>
</evidence>
<proteinExistence type="inferred from homology"/>
<evidence type="ECO:0000313" key="5">
    <source>
        <dbReference type="EMBL" id="RXZ62206.1"/>
    </source>
</evidence>
<dbReference type="Pfam" id="PF14310">
    <property type="entry name" value="Fn3-like"/>
    <property type="match status" value="1"/>
</dbReference>
<keyword evidence="2" id="KW-0378">Hydrolase</keyword>
<dbReference type="OrthoDB" id="98455at2"/>
<dbReference type="InterPro" id="IPR017853">
    <property type="entry name" value="GH"/>
</dbReference>
<dbReference type="EMBL" id="SDOZ01000002">
    <property type="protein sequence ID" value="RXZ62206.1"/>
    <property type="molecule type" value="Genomic_DNA"/>
</dbReference>
<name>A0A4V1QVC8_9FIRM</name>
<keyword evidence="3" id="KW-1133">Transmembrane helix</keyword>
<evidence type="ECO:0000256" key="1">
    <source>
        <dbReference type="ARBA" id="ARBA00005336"/>
    </source>
</evidence>
<evidence type="ECO:0000313" key="6">
    <source>
        <dbReference type="Proteomes" id="UP000291269"/>
    </source>
</evidence>
<dbReference type="InterPro" id="IPR002772">
    <property type="entry name" value="Glyco_hydro_3_C"/>
</dbReference>
<sequence length="1064" mass="115245">MLKYQTIIDHLTVEQKLSLAASVQAFSSAWAKEAGIPSVRVAEMQKTNADHGSPYPSFAALANCWDPALWEEAAKGYASLARKDLADLLYTPRLGVQCDPFCEGISEDPYLAGKIADSVCRGVRSAGVTPCLSCVSLRETDIAALDKEFDARALYEYFLAPWRVMENSKNAVSFSYTKVSGTYADANVAAIDEFLHREESIGFVLAERADLGRDAECLNAGNILADGDRDTLRSALERDIDGKKELSPVELDSSVDRAIDLMMQCRALKTEASAEAEQDLALRAAEESAVLLKNEGVLPLKKGCRVAIVGHPDGNSAGEFYESLQAYGGFECVGFAEGYQTGQSRSDEEIPYACKLAEKADAVLVFLRHASEGETAEPYARAKFPANRLALADALFKVNPNIVAVVSPEDLLELSFNERVSALLMADTKSERGVEALLNILSGKVSPSGKLASTRYNDTDARFAAFAEDKKAGRCKAGTFLGYRRYDAAGEHPDFPFGFGLGYSRFGYSDLTIQNGNATFTLRNKGKYDAAEVVQMYIGKDESAVLRPRKELKAFQKVFLRAGESVRLSFPVARDSLAVYNDGGFAVEDGMYRVCIAASSLDVRLETTVYVKGGRLVPDGRHITEYIPSLTNIFAGNYTLGPVVKPRRWKKLLNRGLILMGSGFSLALLVTLLGVCRVGSDSEVFFNTVLPFLLIFVAPPIFLAGGVVAIVSLIKRKRAKGAYVPASAGCLAAQGEVASELSYEKLFEDAPQSEEKAGSSEDAKTDESAEALKFCDASVTFPAVCGQMAAFFSERGITIGTKGARKLLAAFSASRLVVLQSGKALPPKFFKILSDYFGSGIYLHECGETEEGGAVRSNAARAFQDAASRRHVVHVAAYSGAVGQIVSVVAPFQFYIENPARAAKSAVGLIHSSNVWFVFALCGERGADIPDNACVVDLDWEECTETEAEVPAGALNYYQFAALSKAGRNDFCLDEDKGWKKIDQLEKFVGAKFDNKTWMRLEKFSSACLACGSGEEEALDCAAAAVLMTSLKSRAPEDFVRGLEHIFGAEDVSECKKTLENLQV</sequence>
<dbReference type="GO" id="GO:0005975">
    <property type="term" value="P:carbohydrate metabolic process"/>
    <property type="evidence" value="ECO:0007669"/>
    <property type="project" value="InterPro"/>
</dbReference>
<feature type="domain" description="Fibronectin type III-like" evidence="4">
    <location>
        <begin position="532"/>
        <end position="600"/>
    </location>
</feature>
<dbReference type="RefSeq" id="WP_129225680.1">
    <property type="nucleotide sequence ID" value="NZ_SDOZ01000002.1"/>
</dbReference>
<dbReference type="PANTHER" id="PTHR42715:SF10">
    <property type="entry name" value="BETA-GLUCOSIDASE"/>
    <property type="match status" value="1"/>
</dbReference>
<dbReference type="Pfam" id="PF01915">
    <property type="entry name" value="Glyco_hydro_3_C"/>
    <property type="match status" value="1"/>
</dbReference>
<keyword evidence="6" id="KW-1185">Reference proteome</keyword>
<dbReference type="InterPro" id="IPR026891">
    <property type="entry name" value="Fn3-like"/>
</dbReference>
<evidence type="ECO:0000256" key="2">
    <source>
        <dbReference type="ARBA" id="ARBA00022801"/>
    </source>
</evidence>
<dbReference type="Proteomes" id="UP000291269">
    <property type="component" value="Unassembled WGS sequence"/>
</dbReference>
<gene>
    <name evidence="5" type="ORF">ESZ91_07375</name>
</gene>
<dbReference type="SUPFAM" id="SSF52279">
    <property type="entry name" value="Beta-D-glucan exohydrolase, C-terminal domain"/>
    <property type="match status" value="1"/>
</dbReference>
<keyword evidence="3" id="KW-0472">Membrane</keyword>
<feature type="transmembrane region" description="Helical" evidence="3">
    <location>
        <begin position="692"/>
        <end position="714"/>
    </location>
</feature>
<keyword evidence="3" id="KW-0812">Transmembrane</keyword>
<dbReference type="GO" id="GO:0004553">
    <property type="term" value="F:hydrolase activity, hydrolyzing O-glycosyl compounds"/>
    <property type="evidence" value="ECO:0007669"/>
    <property type="project" value="InterPro"/>
</dbReference>
<comment type="caution">
    <text evidence="5">The sequence shown here is derived from an EMBL/GenBank/DDBJ whole genome shotgun (WGS) entry which is preliminary data.</text>
</comment>
<dbReference type="PANTHER" id="PTHR42715">
    <property type="entry name" value="BETA-GLUCOSIDASE"/>
    <property type="match status" value="1"/>
</dbReference>
<feature type="transmembrane region" description="Helical" evidence="3">
    <location>
        <begin position="657"/>
        <end position="680"/>
    </location>
</feature>
<dbReference type="InterPro" id="IPR036962">
    <property type="entry name" value="Glyco_hydro_3_N_sf"/>
</dbReference>
<dbReference type="Gene3D" id="3.20.20.300">
    <property type="entry name" value="Glycoside hydrolase, family 3, N-terminal domain"/>
    <property type="match status" value="1"/>
</dbReference>
<dbReference type="SMART" id="SM01217">
    <property type="entry name" value="Fn3_like"/>
    <property type="match status" value="1"/>
</dbReference>
<dbReference type="InterPro" id="IPR036881">
    <property type="entry name" value="Glyco_hydro_3_C_sf"/>
</dbReference>